<feature type="compositionally biased region" description="Polar residues" evidence="1">
    <location>
        <begin position="152"/>
        <end position="161"/>
    </location>
</feature>
<dbReference type="OrthoDB" id="3270670at2759"/>
<sequence length="411" mass="45020">MSLDHYPILTDRRFQPSERPSYDPISLAPAQWNYQSRSQNEIPHDYSSNSSSWNVNLLNNWSNDVVPSSSSYAVNLRHPASSHPAYPQSPYTEPSQRHLQSSSPQSLSSGLSSSSFERQSLQHRSPSAVSTFKFDDASWGATLYTMDDRSTPSHSIPPTVTSASPSARASSRASSSRSPPVKLEQDEVSSADCFVMEFATSVPAAQDSTSLAPPTEVPLRATQASKAMRKMMGVFRLNPFSMHEGGGQAMSTWMGEDAGPLDEEPQVFEFQLDVGYRESDEELEEQAPSHLQTLIEVPEPAPDENTRWAEGDNSDLSYPPVSHNSWATNDPPCHSYTLPSLRSYNSHSHSPSLSSASSRKTPLEMSASEYSGTYTLHGSGSCGSSTDNLPSLSSMARRWSIPANLQAPFMI</sequence>
<feature type="region of interest" description="Disordered" evidence="1">
    <location>
        <begin position="148"/>
        <end position="185"/>
    </location>
</feature>
<feature type="compositionally biased region" description="Low complexity" evidence="1">
    <location>
        <begin position="162"/>
        <end position="180"/>
    </location>
</feature>
<feature type="compositionally biased region" description="Low complexity" evidence="1">
    <location>
        <begin position="97"/>
        <end position="119"/>
    </location>
</feature>
<evidence type="ECO:0000256" key="1">
    <source>
        <dbReference type="SAM" id="MobiDB-lite"/>
    </source>
</evidence>
<comment type="caution">
    <text evidence="2">The sequence shown here is derived from an EMBL/GenBank/DDBJ whole genome shotgun (WGS) entry which is preliminary data.</text>
</comment>
<gene>
    <name evidence="2" type="ORF">EV702DRAFT_1106376</name>
</gene>
<organism evidence="2 3">
    <name type="scientific">Suillus placidus</name>
    <dbReference type="NCBI Taxonomy" id="48579"/>
    <lineage>
        <taxon>Eukaryota</taxon>
        <taxon>Fungi</taxon>
        <taxon>Dikarya</taxon>
        <taxon>Basidiomycota</taxon>
        <taxon>Agaricomycotina</taxon>
        <taxon>Agaricomycetes</taxon>
        <taxon>Agaricomycetidae</taxon>
        <taxon>Boletales</taxon>
        <taxon>Suillineae</taxon>
        <taxon>Suillaceae</taxon>
        <taxon>Suillus</taxon>
    </lineage>
</organism>
<protein>
    <submittedName>
        <fullName evidence="2">Uncharacterized protein</fullName>
    </submittedName>
</protein>
<name>A0A9P6ZUM7_9AGAM</name>
<dbReference type="EMBL" id="JABBWD010000024">
    <property type="protein sequence ID" value="KAG1776773.1"/>
    <property type="molecule type" value="Genomic_DNA"/>
</dbReference>
<keyword evidence="3" id="KW-1185">Reference proteome</keyword>
<dbReference type="Proteomes" id="UP000714275">
    <property type="component" value="Unassembled WGS sequence"/>
</dbReference>
<feature type="region of interest" description="Disordered" evidence="1">
    <location>
        <begin position="301"/>
        <end position="323"/>
    </location>
</feature>
<feature type="region of interest" description="Disordered" evidence="1">
    <location>
        <begin position="78"/>
        <end position="127"/>
    </location>
</feature>
<accession>A0A9P6ZUM7</accession>
<proteinExistence type="predicted"/>
<reference evidence="2" key="1">
    <citation type="journal article" date="2020" name="New Phytol.">
        <title>Comparative genomics reveals dynamic genome evolution in host specialist ectomycorrhizal fungi.</title>
        <authorList>
            <person name="Lofgren L.A."/>
            <person name="Nguyen N.H."/>
            <person name="Vilgalys R."/>
            <person name="Ruytinx J."/>
            <person name="Liao H.L."/>
            <person name="Branco S."/>
            <person name="Kuo A."/>
            <person name="LaButti K."/>
            <person name="Lipzen A."/>
            <person name="Andreopoulos W."/>
            <person name="Pangilinan J."/>
            <person name="Riley R."/>
            <person name="Hundley H."/>
            <person name="Na H."/>
            <person name="Barry K."/>
            <person name="Grigoriev I.V."/>
            <person name="Stajich J.E."/>
            <person name="Kennedy P.G."/>
        </authorList>
    </citation>
    <scope>NUCLEOTIDE SEQUENCE</scope>
    <source>
        <strain evidence="2">DOB743</strain>
    </source>
</reference>
<evidence type="ECO:0000313" key="2">
    <source>
        <dbReference type="EMBL" id="KAG1776773.1"/>
    </source>
</evidence>
<feature type="region of interest" description="Disordered" evidence="1">
    <location>
        <begin position="1"/>
        <end position="25"/>
    </location>
</feature>
<dbReference type="AlphaFoldDB" id="A0A9P6ZUM7"/>
<evidence type="ECO:0000313" key="3">
    <source>
        <dbReference type="Proteomes" id="UP000714275"/>
    </source>
</evidence>